<protein>
    <recommendedName>
        <fullName evidence="3">DUF5872 domain-containing protein</fullName>
    </recommendedName>
</protein>
<dbReference type="EMBL" id="CADCWB010000085">
    <property type="protein sequence ID" value="CAA9513809.1"/>
    <property type="molecule type" value="Genomic_DNA"/>
</dbReference>
<feature type="region of interest" description="Disordered" evidence="1">
    <location>
        <begin position="19"/>
        <end position="40"/>
    </location>
</feature>
<evidence type="ECO:0000256" key="1">
    <source>
        <dbReference type="SAM" id="MobiDB-lite"/>
    </source>
</evidence>
<feature type="compositionally biased region" description="Basic and acidic residues" evidence="1">
    <location>
        <begin position="157"/>
        <end position="166"/>
    </location>
</feature>
<feature type="compositionally biased region" description="Basic and acidic residues" evidence="1">
    <location>
        <begin position="80"/>
        <end position="111"/>
    </location>
</feature>
<evidence type="ECO:0008006" key="3">
    <source>
        <dbReference type="Google" id="ProtNLM"/>
    </source>
</evidence>
<evidence type="ECO:0000313" key="2">
    <source>
        <dbReference type="EMBL" id="CAA9513809.1"/>
    </source>
</evidence>
<gene>
    <name evidence="2" type="ORF">AVDCRST_MAG62-691</name>
</gene>
<feature type="region of interest" description="Disordered" evidence="1">
    <location>
        <begin position="67"/>
        <end position="166"/>
    </location>
</feature>
<reference evidence="2" key="1">
    <citation type="submission" date="2020-02" db="EMBL/GenBank/DDBJ databases">
        <authorList>
            <person name="Meier V. D."/>
        </authorList>
    </citation>
    <scope>NUCLEOTIDE SEQUENCE</scope>
    <source>
        <strain evidence="2">AVDCRST_MAG62</strain>
    </source>
</reference>
<proteinExistence type="predicted"/>
<sequence>MTGTAEKTDPSLWEKVKAEVTAGGKGGDPGEWSARKAQMAVQEYKKRGGGYHGGKDPHNHLVEWGEEHWGTRSGKPSGETGERYLPEKAREALTDEEYRRTTAAKRRDTRAGKQFSAQPEDVARKAAKYRGGPGEPTKAELMERARKHNIPGRSRMSKAELERALA</sequence>
<organism evidence="2">
    <name type="scientific">uncultured Sphingomonas sp</name>
    <dbReference type="NCBI Taxonomy" id="158754"/>
    <lineage>
        <taxon>Bacteria</taxon>
        <taxon>Pseudomonadati</taxon>
        <taxon>Pseudomonadota</taxon>
        <taxon>Alphaproteobacteria</taxon>
        <taxon>Sphingomonadales</taxon>
        <taxon>Sphingomonadaceae</taxon>
        <taxon>Sphingomonas</taxon>
        <taxon>environmental samples</taxon>
    </lineage>
</organism>
<dbReference type="AlphaFoldDB" id="A0A6J4T4D2"/>
<name>A0A6J4T4D2_9SPHN</name>
<accession>A0A6J4T4D2</accession>